<proteinExistence type="predicted"/>
<reference evidence="2" key="1">
    <citation type="journal article" date="2008" name="Mol. Biol. Evol.">
        <title>Mitochondrial genome evolution in the social amoebae.</title>
        <authorList>
            <person name="Heidel A.J."/>
            <person name="Gloeckner G."/>
        </authorList>
    </citation>
    <scope>NUCLEOTIDE SEQUENCE</scope>
    <source>
        <strain evidence="2">SH3</strain>
    </source>
</reference>
<accession>B2XX81</accession>
<geneLocation type="mitochondrion" evidence="2"/>
<dbReference type="AlphaFoldDB" id="B2XX81"/>
<organism evidence="2">
    <name type="scientific">Cavenderia fasciculata</name>
    <name type="common">Slime mold</name>
    <name type="synonym">Dictyostelium fasciculatum</name>
    <dbReference type="NCBI Taxonomy" id="261658"/>
    <lineage>
        <taxon>Eukaryota</taxon>
        <taxon>Amoebozoa</taxon>
        <taxon>Evosea</taxon>
        <taxon>Eumycetozoa</taxon>
        <taxon>Dictyostelia</taxon>
        <taxon>Acytosteliales</taxon>
        <taxon>Cavenderiaceae</taxon>
        <taxon>Cavenderia</taxon>
    </lineage>
</organism>
<dbReference type="EMBL" id="EU275727">
    <property type="protein sequence ID" value="ABX45203.1"/>
    <property type="molecule type" value="Genomic_DNA"/>
</dbReference>
<evidence type="ECO:0000256" key="1">
    <source>
        <dbReference type="SAM" id="Phobius"/>
    </source>
</evidence>
<keyword evidence="1" id="KW-1133">Transmembrane helix</keyword>
<keyword evidence="1" id="KW-0812">Transmembrane</keyword>
<name>B2XX81_CACFS</name>
<sequence length="137" mass="15360">MAICIIVAKIVVWSGIVVFTAIYGTEQIRYNIELLSQLVNEVTPVIIEEALVSEEGRPFIVTTEILRSSAFTELSLPQQRAFLLQTVEQMQTYVSTRGCTLTEQQLSNINKLINLYSGLAEDIGDRLIKVANIQKNK</sequence>
<dbReference type="RefSeq" id="YP_001876529.1">
    <property type="nucleotide sequence ID" value="NC_010653.1"/>
</dbReference>
<keyword evidence="1" id="KW-0472">Membrane</keyword>
<dbReference type="KEGG" id="dfa:Difao_mp19"/>
<feature type="transmembrane region" description="Helical" evidence="1">
    <location>
        <begin position="6"/>
        <end position="25"/>
    </location>
</feature>
<dbReference type="GeneID" id="6276325"/>
<evidence type="ECO:0000313" key="2">
    <source>
        <dbReference type="EMBL" id="ABX45203.1"/>
    </source>
</evidence>
<protein>
    <submittedName>
        <fullName evidence="2">Uncharacterized protein</fullName>
    </submittedName>
</protein>
<keyword evidence="2" id="KW-0496">Mitochondrion</keyword>